<feature type="compositionally biased region" description="Low complexity" evidence="1">
    <location>
        <begin position="149"/>
        <end position="165"/>
    </location>
</feature>
<accession>A0A1M2VDE9</accession>
<protein>
    <submittedName>
        <fullName evidence="2">Uncharacterized protein</fullName>
    </submittedName>
</protein>
<keyword evidence="3" id="KW-1185">Reference proteome</keyword>
<dbReference type="AlphaFoldDB" id="A0A1M2VDE9"/>
<sequence>ERHSSNAFWQAVDHVFLLPDSVDHTPLFARILETSQWRNQDPNWMDGVEPVERVREPARADDTADSDADADAKSAGHFSDNEAMVEDAEDTTAAPQAGPSLIIAGTGAALVFVDPPRSPRVTSRNSDGDASDEGQSTPRRRLGLEPQQSPAASSSSPSATSRRVTRSASHFARCVVCARPCTPGTADHRDPTIAGRVLHTAAAANGGVLGARGWSRDEAGASPAALRRRRCLQLVR</sequence>
<feature type="region of interest" description="Disordered" evidence="1">
    <location>
        <begin position="113"/>
        <end position="165"/>
    </location>
</feature>
<evidence type="ECO:0000313" key="3">
    <source>
        <dbReference type="Proteomes" id="UP000184267"/>
    </source>
</evidence>
<feature type="non-terminal residue" evidence="2">
    <location>
        <position position="1"/>
    </location>
</feature>
<dbReference type="OrthoDB" id="2758651at2759"/>
<name>A0A1M2VDE9_TRAPU</name>
<evidence type="ECO:0000313" key="2">
    <source>
        <dbReference type="EMBL" id="OJT05605.1"/>
    </source>
</evidence>
<proteinExistence type="predicted"/>
<evidence type="ECO:0000256" key="1">
    <source>
        <dbReference type="SAM" id="MobiDB-lite"/>
    </source>
</evidence>
<gene>
    <name evidence="2" type="ORF">TRAPUB_3576</name>
</gene>
<reference evidence="2 3" key="1">
    <citation type="submission" date="2016-10" db="EMBL/GenBank/DDBJ databases">
        <title>Genome sequence of the basidiomycete white-rot fungus Trametes pubescens.</title>
        <authorList>
            <person name="Makela M.R."/>
            <person name="Granchi Z."/>
            <person name="Peng M."/>
            <person name="De Vries R.P."/>
            <person name="Grigoriev I."/>
            <person name="Riley R."/>
            <person name="Hilden K."/>
        </authorList>
    </citation>
    <scope>NUCLEOTIDE SEQUENCE [LARGE SCALE GENOMIC DNA]</scope>
    <source>
        <strain evidence="2 3">FBCC735</strain>
    </source>
</reference>
<organism evidence="2 3">
    <name type="scientific">Trametes pubescens</name>
    <name type="common">White-rot fungus</name>
    <dbReference type="NCBI Taxonomy" id="154538"/>
    <lineage>
        <taxon>Eukaryota</taxon>
        <taxon>Fungi</taxon>
        <taxon>Dikarya</taxon>
        <taxon>Basidiomycota</taxon>
        <taxon>Agaricomycotina</taxon>
        <taxon>Agaricomycetes</taxon>
        <taxon>Polyporales</taxon>
        <taxon>Polyporaceae</taxon>
        <taxon>Trametes</taxon>
    </lineage>
</organism>
<dbReference type="EMBL" id="MNAD01001420">
    <property type="protein sequence ID" value="OJT05605.1"/>
    <property type="molecule type" value="Genomic_DNA"/>
</dbReference>
<feature type="region of interest" description="Disordered" evidence="1">
    <location>
        <begin position="56"/>
        <end position="80"/>
    </location>
</feature>
<dbReference type="Proteomes" id="UP000184267">
    <property type="component" value="Unassembled WGS sequence"/>
</dbReference>
<comment type="caution">
    <text evidence="2">The sequence shown here is derived from an EMBL/GenBank/DDBJ whole genome shotgun (WGS) entry which is preliminary data.</text>
</comment>